<dbReference type="PROSITE" id="PS50297">
    <property type="entry name" value="ANK_REP_REGION"/>
    <property type="match status" value="5"/>
</dbReference>
<dbReference type="PANTHER" id="PTHR24126">
    <property type="entry name" value="ANKYRIN REPEAT, PH AND SEC7 DOMAIN CONTAINING PROTEIN SECG-RELATED"/>
    <property type="match status" value="1"/>
</dbReference>
<accession>A0A024UUL1</accession>
<dbReference type="Pfam" id="PF12796">
    <property type="entry name" value="Ank_2"/>
    <property type="match status" value="5"/>
</dbReference>
<proteinExistence type="predicted"/>
<dbReference type="Pfam" id="PF00023">
    <property type="entry name" value="Ank"/>
    <property type="match status" value="1"/>
</dbReference>
<feature type="repeat" description="ANK" evidence="3">
    <location>
        <begin position="682"/>
        <end position="714"/>
    </location>
</feature>
<dbReference type="VEuPathDB" id="FungiDB:H310_00171"/>
<organism evidence="4">
    <name type="scientific">Aphanomyces invadans</name>
    <dbReference type="NCBI Taxonomy" id="157072"/>
    <lineage>
        <taxon>Eukaryota</taxon>
        <taxon>Sar</taxon>
        <taxon>Stramenopiles</taxon>
        <taxon>Oomycota</taxon>
        <taxon>Saprolegniomycetes</taxon>
        <taxon>Saprolegniales</taxon>
        <taxon>Verrucalvaceae</taxon>
        <taxon>Aphanomyces</taxon>
    </lineage>
</organism>
<evidence type="ECO:0000256" key="2">
    <source>
        <dbReference type="ARBA" id="ARBA00023043"/>
    </source>
</evidence>
<name>A0A024UUL1_9STRA</name>
<reference evidence="4" key="1">
    <citation type="submission" date="2013-12" db="EMBL/GenBank/DDBJ databases">
        <title>The Genome Sequence of Aphanomyces invadans NJM9701.</title>
        <authorList>
            <consortium name="The Broad Institute Genomics Platform"/>
            <person name="Russ C."/>
            <person name="Tyler B."/>
            <person name="van West P."/>
            <person name="Dieguez-Uribeondo J."/>
            <person name="Young S.K."/>
            <person name="Zeng Q."/>
            <person name="Gargeya S."/>
            <person name="Fitzgerald M."/>
            <person name="Abouelleil A."/>
            <person name="Alvarado L."/>
            <person name="Chapman S.B."/>
            <person name="Gainer-Dewar J."/>
            <person name="Goldberg J."/>
            <person name="Griggs A."/>
            <person name="Gujja S."/>
            <person name="Hansen M."/>
            <person name="Howarth C."/>
            <person name="Imamovic A."/>
            <person name="Ireland A."/>
            <person name="Larimer J."/>
            <person name="McCowan C."/>
            <person name="Murphy C."/>
            <person name="Pearson M."/>
            <person name="Poon T.W."/>
            <person name="Priest M."/>
            <person name="Roberts A."/>
            <person name="Saif S."/>
            <person name="Shea T."/>
            <person name="Sykes S."/>
            <person name="Wortman J."/>
            <person name="Nusbaum C."/>
            <person name="Birren B."/>
        </authorList>
    </citation>
    <scope>NUCLEOTIDE SEQUENCE [LARGE SCALE GENOMIC DNA]</scope>
    <source>
        <strain evidence="4">NJM9701</strain>
    </source>
</reference>
<dbReference type="OrthoDB" id="341259at2759"/>
<feature type="repeat" description="ANK" evidence="3">
    <location>
        <begin position="949"/>
        <end position="981"/>
    </location>
</feature>
<evidence type="ECO:0000256" key="1">
    <source>
        <dbReference type="ARBA" id="ARBA00022737"/>
    </source>
</evidence>
<feature type="repeat" description="ANK" evidence="3">
    <location>
        <begin position="1020"/>
        <end position="1053"/>
    </location>
</feature>
<feature type="repeat" description="ANK" evidence="3">
    <location>
        <begin position="983"/>
        <end position="1019"/>
    </location>
</feature>
<evidence type="ECO:0000256" key="3">
    <source>
        <dbReference type="PROSITE-ProRule" id="PRU00023"/>
    </source>
</evidence>
<gene>
    <name evidence="4" type="ORF">H310_00171</name>
</gene>
<feature type="repeat" description="ANK" evidence="3">
    <location>
        <begin position="505"/>
        <end position="537"/>
    </location>
</feature>
<feature type="repeat" description="ANK" evidence="3">
    <location>
        <begin position="574"/>
        <end position="606"/>
    </location>
</feature>
<dbReference type="SUPFAM" id="SSF48403">
    <property type="entry name" value="Ankyrin repeat"/>
    <property type="match status" value="3"/>
</dbReference>
<dbReference type="eggNOG" id="KOG4177">
    <property type="taxonomic scope" value="Eukaryota"/>
</dbReference>
<dbReference type="PROSITE" id="PS50096">
    <property type="entry name" value="IQ"/>
    <property type="match status" value="3"/>
</dbReference>
<dbReference type="PROSITE" id="PS50088">
    <property type="entry name" value="ANK_REPEAT"/>
    <property type="match status" value="8"/>
</dbReference>
<dbReference type="RefSeq" id="XP_008861056.1">
    <property type="nucleotide sequence ID" value="XM_008862834.1"/>
</dbReference>
<dbReference type="AlphaFoldDB" id="A0A024UUL1"/>
<keyword evidence="1" id="KW-0677">Repeat</keyword>
<dbReference type="InterPro" id="IPR000048">
    <property type="entry name" value="IQ_motif_EF-hand-BS"/>
</dbReference>
<dbReference type="STRING" id="157072.A0A024UUL1"/>
<dbReference type="SMART" id="SM00015">
    <property type="entry name" value="IQ"/>
    <property type="match status" value="4"/>
</dbReference>
<dbReference type="InterPro" id="IPR002110">
    <property type="entry name" value="Ankyrin_rpt"/>
</dbReference>
<sequence>MTDAARDAWLRHQAEKIQNSVVNVHEALSSSPSIYFGTRRCTYSDVVSIVTTTRLCSKATKGTDSPLHKTKVEPYAHVDNFLDPLFVSPLQNAHERLHDQLERHKKALVSEKETFMANLQDKRLDRYRVEFQAASIVQRTYRGHSLRKNFGNVKKVLLIRNKVRAAMKDVATGTGLILEEKDRHRAKLREQTTAAIVLQRRFRRLLATIVVAKERQMVAEERQHTSARTIQAMVRRKLAMSFARKIRIRLVESLAMHLALQVQRLYRGHVGRGVARSRRLAVQHVAVRLIQNAFTRSLAAKAWLAESERSRDTRRDRAATIVQRCFRGFLGRQRVHRIREVEAHQIALAAALSIQRVFRGRLGRFISTSRAWWRRDEVTFMSSIEITRLVRGFLGRCHARQMRLEQDTNVFVHARKGRKELVVDLLDGYGLDAPLDPNGVDGHGNTVLAVASRWGHLGIVRSVIGRVKLNVENHHGYTAIMLAVKYGHADVAEYLLTKAPTLATTGRSLLHEAARNGMASTVEKLILYGMAVNHQDADFRRTPLHEAILSGHAPTIQLLIDQSPKASLNYQDARGATALHYAAKKGDRSAVRSLLHADADVAVLDKKNQTAWRVAMAHGHENIAGDIRKKWGLMDQNEDAVAMDGGDDNDETGPVLTVDDSLNTIERLLEQGEMEIDDRDGDGYTLLMKGAMRGFYTIVRFCLRHGAAIDLVDRTGKTALMHAVAHSDIALHLIDQGANLLHTDERGRTVIHDAAMHGYTFSEYIAVHRVHLDIKDHLGCTPLHDAAKVGSDVGAKKLLNLGAHVSCVDLDHRSPIHYAVRGSFSPATLCVLLHAEAPALFLRDKLGRTALFDAVIAGNVPCLSMLKANGGSLADKDHDDLSLLHVAVLAQQNASIEFLVNHMKPAELLATNKALDTALHVACRTGYCYGVEQLLKSAGPVLVSKVNTQGDTPVHTAIKSSNVGVLEVFLQLGYELTMVEKETGATLLHLAAEIDTESLDPRIFPTLMRAGVSVTAYDKKGWQPLHIASARAKGAGAVRALLANGAPVNAPSKVTNMTPYHCAAQMGIAENVQLLKECGGR</sequence>
<feature type="repeat" description="ANK" evidence="3">
    <location>
        <begin position="778"/>
        <end position="810"/>
    </location>
</feature>
<feature type="repeat" description="ANK" evidence="3">
    <location>
        <begin position="475"/>
        <end position="507"/>
    </location>
</feature>
<evidence type="ECO:0000313" key="4">
    <source>
        <dbReference type="EMBL" id="ETW09645.1"/>
    </source>
</evidence>
<dbReference type="PANTHER" id="PTHR24126:SF14">
    <property type="entry name" value="ANK_REP_REGION DOMAIN-CONTAINING PROTEIN"/>
    <property type="match status" value="1"/>
</dbReference>
<keyword evidence="2 3" id="KW-0040">ANK repeat</keyword>
<dbReference type="InterPro" id="IPR036770">
    <property type="entry name" value="Ankyrin_rpt-contain_sf"/>
</dbReference>
<dbReference type="Gene3D" id="1.25.40.20">
    <property type="entry name" value="Ankyrin repeat-containing domain"/>
    <property type="match status" value="6"/>
</dbReference>
<protein>
    <submittedName>
        <fullName evidence="4">Uncharacterized protein</fullName>
    </submittedName>
</protein>
<dbReference type="Gene3D" id="1.20.5.190">
    <property type="match status" value="1"/>
</dbReference>
<dbReference type="GeneID" id="20077221"/>
<dbReference type="Pfam" id="PF00612">
    <property type="entry name" value="IQ"/>
    <property type="match status" value="2"/>
</dbReference>
<dbReference type="SMART" id="SM00248">
    <property type="entry name" value="ANK"/>
    <property type="match status" value="15"/>
</dbReference>
<dbReference type="EMBL" id="KI913952">
    <property type="protein sequence ID" value="ETW09645.1"/>
    <property type="molecule type" value="Genomic_DNA"/>
</dbReference>